<dbReference type="Proteomes" id="UP000800038">
    <property type="component" value="Unassembled WGS sequence"/>
</dbReference>
<dbReference type="PANTHER" id="PTHR10039:SF15">
    <property type="entry name" value="NACHT DOMAIN-CONTAINING PROTEIN"/>
    <property type="match status" value="1"/>
</dbReference>
<dbReference type="SUPFAM" id="SSF52540">
    <property type="entry name" value="P-loop containing nucleoside triphosphate hydrolases"/>
    <property type="match status" value="1"/>
</dbReference>
<dbReference type="InterPro" id="IPR036770">
    <property type="entry name" value="Ankyrin_rpt-contain_sf"/>
</dbReference>
<evidence type="ECO:0000259" key="4">
    <source>
        <dbReference type="Pfam" id="PF24883"/>
    </source>
</evidence>
<dbReference type="Gene3D" id="1.25.40.20">
    <property type="entry name" value="Ankyrin repeat-containing domain"/>
    <property type="match status" value="3"/>
</dbReference>
<protein>
    <submittedName>
        <fullName evidence="5">Ankyrin</fullName>
    </submittedName>
</protein>
<dbReference type="Gene3D" id="3.40.50.300">
    <property type="entry name" value="P-loop containing nucleotide triphosphate hydrolases"/>
    <property type="match status" value="1"/>
</dbReference>
<evidence type="ECO:0000256" key="1">
    <source>
        <dbReference type="ARBA" id="ARBA00022737"/>
    </source>
</evidence>
<dbReference type="Pfam" id="PF12796">
    <property type="entry name" value="Ank_2"/>
    <property type="match status" value="2"/>
</dbReference>
<dbReference type="SUPFAM" id="SSF48403">
    <property type="entry name" value="Ankyrin repeat"/>
    <property type="match status" value="1"/>
</dbReference>
<dbReference type="InterPro" id="IPR056884">
    <property type="entry name" value="NPHP3-like_N"/>
</dbReference>
<reference evidence="5" key="1">
    <citation type="journal article" date="2020" name="Stud. Mycol.">
        <title>101 Dothideomycetes genomes: a test case for predicting lifestyles and emergence of pathogens.</title>
        <authorList>
            <person name="Haridas S."/>
            <person name="Albert R."/>
            <person name="Binder M."/>
            <person name="Bloem J."/>
            <person name="Labutti K."/>
            <person name="Salamov A."/>
            <person name="Andreopoulos B."/>
            <person name="Baker S."/>
            <person name="Barry K."/>
            <person name="Bills G."/>
            <person name="Bluhm B."/>
            <person name="Cannon C."/>
            <person name="Castanera R."/>
            <person name="Culley D."/>
            <person name="Daum C."/>
            <person name="Ezra D."/>
            <person name="Gonzalez J."/>
            <person name="Henrissat B."/>
            <person name="Kuo A."/>
            <person name="Liang C."/>
            <person name="Lipzen A."/>
            <person name="Lutzoni F."/>
            <person name="Magnuson J."/>
            <person name="Mondo S."/>
            <person name="Nolan M."/>
            <person name="Ohm R."/>
            <person name="Pangilinan J."/>
            <person name="Park H.-J."/>
            <person name="Ramirez L."/>
            <person name="Alfaro M."/>
            <person name="Sun H."/>
            <person name="Tritt A."/>
            <person name="Yoshinaga Y."/>
            <person name="Zwiers L.-H."/>
            <person name="Turgeon B."/>
            <person name="Goodwin S."/>
            <person name="Spatafora J."/>
            <person name="Crous P."/>
            <person name="Grigoriev I."/>
        </authorList>
    </citation>
    <scope>NUCLEOTIDE SEQUENCE</scope>
    <source>
        <strain evidence="5">CBS 161.51</strain>
    </source>
</reference>
<dbReference type="PROSITE" id="PS50297">
    <property type="entry name" value="ANK_REP_REGION"/>
    <property type="match status" value="2"/>
</dbReference>
<dbReference type="InterPro" id="IPR002110">
    <property type="entry name" value="Ankyrin_rpt"/>
</dbReference>
<feature type="repeat" description="ANK" evidence="2">
    <location>
        <begin position="534"/>
        <end position="566"/>
    </location>
</feature>
<proteinExistence type="predicted"/>
<dbReference type="EMBL" id="ML976069">
    <property type="protein sequence ID" value="KAF1940076.1"/>
    <property type="molecule type" value="Genomic_DNA"/>
</dbReference>
<keyword evidence="2" id="KW-0040">ANK repeat</keyword>
<evidence type="ECO:0000256" key="3">
    <source>
        <dbReference type="SAM" id="MobiDB-lite"/>
    </source>
</evidence>
<dbReference type="PROSITE" id="PS50088">
    <property type="entry name" value="ANK_REPEAT"/>
    <property type="match status" value="2"/>
</dbReference>
<dbReference type="PANTHER" id="PTHR10039">
    <property type="entry name" value="AMELOGENIN"/>
    <property type="match status" value="1"/>
</dbReference>
<dbReference type="Pfam" id="PF24883">
    <property type="entry name" value="NPHP3_N"/>
    <property type="match status" value="1"/>
</dbReference>
<dbReference type="InterPro" id="IPR027417">
    <property type="entry name" value="P-loop_NTPase"/>
</dbReference>
<feature type="repeat" description="ANK" evidence="2">
    <location>
        <begin position="632"/>
        <end position="664"/>
    </location>
</feature>
<feature type="region of interest" description="Disordered" evidence="3">
    <location>
        <begin position="722"/>
        <end position="745"/>
    </location>
</feature>
<dbReference type="AlphaFoldDB" id="A0A6A5SNC7"/>
<organism evidence="5 6">
    <name type="scientific">Clathrospora elynae</name>
    <dbReference type="NCBI Taxonomy" id="706981"/>
    <lineage>
        <taxon>Eukaryota</taxon>
        <taxon>Fungi</taxon>
        <taxon>Dikarya</taxon>
        <taxon>Ascomycota</taxon>
        <taxon>Pezizomycotina</taxon>
        <taxon>Dothideomycetes</taxon>
        <taxon>Pleosporomycetidae</taxon>
        <taxon>Pleosporales</taxon>
        <taxon>Diademaceae</taxon>
        <taxon>Clathrospora</taxon>
    </lineage>
</organism>
<name>A0A6A5SNC7_9PLEO</name>
<evidence type="ECO:0000313" key="6">
    <source>
        <dbReference type="Proteomes" id="UP000800038"/>
    </source>
</evidence>
<evidence type="ECO:0000313" key="5">
    <source>
        <dbReference type="EMBL" id="KAF1940076.1"/>
    </source>
</evidence>
<dbReference type="SMART" id="SM00248">
    <property type="entry name" value="ANK"/>
    <property type="match status" value="9"/>
</dbReference>
<accession>A0A6A5SNC7</accession>
<keyword evidence="6" id="KW-1185">Reference proteome</keyword>
<gene>
    <name evidence="5" type="ORF">EJ02DRAFT_240481</name>
</gene>
<evidence type="ECO:0000256" key="2">
    <source>
        <dbReference type="PROSITE-ProRule" id="PRU00023"/>
    </source>
</evidence>
<sequence length="895" mass="99371">MQALQKHSIASKRNSFKLKIGMLCVNRKACLGRRKIIENYNNEQGIKSLPSISYHERQRQAYATHEPGTGAWFLSHNQFQSWKSSDTTSTLICTGPPGTGKTVLTSLAIDDLARSYCEEDIQVAYLFCQYKHQTNETAPLLFSSILRQLLTSRRVMFPFVRDKCLDLFSKPSVAQNLLKDLVKLVGILAGGTRRTYILVDAVDEVLETDSGGKDVRNEFLRGLSELSHQCRLLVTCRTHIDLGEFSAESTILRIRANDEDLFAYCASTINASKVLLNFCKRRPKLRKEIISAVQERANGVFLLANRHMRRLVSATSARDVQEILKTLSSDLDTVWGFCMERLECQSPNRRALARRALSWVSRALRPLTDIELSHALSYRPGDTDVDPMGCIDVSTIIEVCDGMLHLEPPAISHNSARPVVSFTHATVADYMDQKLGLNDVHLDLANTSLGYLSMEGLRAVDTRLIPHTHYHFLNYAISHWANHASITREIFELEYLRAFARKSHSALVEAARWGLDDALHYLLENGISPNKYHQTQSPLTVAAENGQLLCASYLVEAGANVDYAGDHDEAADTALTHATRSGHSHVVLLLIESNADLDAGLIPPIFAAVFHGRPSIARQLLSAGCDPDVRYKNQTAIMTAVHENRMDIAELLMLGGADLNARYGIGSETLLSTALWYRNWEFAAKLMGKGAAVTHTLLIQILKTAAHEGVEELVQAMLQLAGPGPSHSIEEDDEARTTSAPSEAHKHKAPLHLALEGRHHDIATQLIRSGLGINQLCGNPAYTPLEWTAARNEVELARQLVAAGADPNRGGQTTPLMSAASRFVQAATFRDPESTEMIALLLDAGANPHVHNGIETSQLMTRTDENIRFRWWDKHDPNVRRLLIALQLPESWDVV</sequence>
<keyword evidence="1" id="KW-0677">Repeat</keyword>
<dbReference type="OrthoDB" id="195446at2759"/>
<feature type="domain" description="Nephrocystin 3-like N-terminal" evidence="4">
    <location>
        <begin position="68"/>
        <end position="237"/>
    </location>
</feature>